<evidence type="ECO:0000256" key="5">
    <source>
        <dbReference type="ARBA" id="ARBA00022801"/>
    </source>
</evidence>
<evidence type="ECO:0000256" key="4">
    <source>
        <dbReference type="ARBA" id="ARBA00022737"/>
    </source>
</evidence>
<feature type="binding site" evidence="11">
    <location>
        <position position="308"/>
    </location>
    <ligand>
        <name>Ca(2+)</name>
        <dbReference type="ChEBI" id="CHEBI:29108"/>
        <label>4</label>
    </ligand>
</feature>
<feature type="repeat" description="Hemopexin" evidence="13">
    <location>
        <begin position="399"/>
        <end position="447"/>
    </location>
</feature>
<feature type="binding site" evidence="11">
    <location>
        <position position="201"/>
    </location>
    <ligand>
        <name>Zn(2+)</name>
        <dbReference type="ChEBI" id="CHEBI:29105"/>
        <label>1</label>
    </ligand>
</feature>
<comment type="cofactor">
    <cofactor evidence="11">
        <name>Zn(2+)</name>
        <dbReference type="ChEBI" id="CHEBI:29105"/>
    </cofactor>
    <text evidence="11">Binds 2 Zn(2+) ions per subunit.</text>
</comment>
<feature type="binding site" evidence="11">
    <location>
        <position position="194"/>
    </location>
    <ligand>
        <name>Ca(2+)</name>
        <dbReference type="ChEBI" id="CHEBI:29108"/>
        <label>3</label>
    </ligand>
</feature>
<evidence type="ECO:0000256" key="8">
    <source>
        <dbReference type="ARBA" id="ARBA00023145"/>
    </source>
</evidence>
<keyword evidence="6 10" id="KW-0862">Zinc</keyword>
<dbReference type="InterPro" id="IPR036375">
    <property type="entry name" value="Hemopexin-like_dom_sf"/>
</dbReference>
<feature type="binding site" evidence="11">
    <location>
        <position position="211"/>
    </location>
    <ligand>
        <name>Zn(2+)</name>
        <dbReference type="ChEBI" id="CHEBI:29105"/>
        <label>1</label>
    </ligand>
</feature>
<dbReference type="GO" id="GO:0006508">
    <property type="term" value="P:proteolysis"/>
    <property type="evidence" value="ECO:0007669"/>
    <property type="project" value="UniProtKB-KW"/>
</dbReference>
<keyword evidence="2" id="KW-0645">Protease</keyword>
<keyword evidence="15" id="KW-0732">Signal</keyword>
<sequence length="562" mass="65052">MNPYIMLSLVLLVFLIALPQSLSDSTDLIRRVEKFLEEYEDYKVEEGKFDNKKKPEDICRSERFQKALKKMQKFAGLKPTGNIDQATLGKISSPRCGVKDEENPKRDKRSSQGLYRWPTTHLRNCVRYENPTEMSNEVIKEIVAQASQEYADVTSLNFETNNSPEDPILEYFECDIVLYFHGPGINDCSYPFDGPKGTLAHAFLPTSGQVHFDQDETFSLDINNLTAYDFKSIALHEIGHALGLEHSENSSSVMFPYYQTNMRKLSQADIIAIQNLYSTSPINQPQTGGMEPGSSIDREDLCKKPTFDTIFQINNQSYYIFKNKFFWSFDIERSHRLSEPMLIKDHWPGLEPNIDAGFLWPSTGYTYIFKDDKYWKFKNHESSEGYPRKIGENGFYNIPKKLDSVFVHPENGMVYFTKNSNYWRSDVIRENGSNEYPKPLKNVLGIDKLRSAIEINGTMYNFHKDSSLFYSWNVDISNATKIGWMTYTKKFLGCPISIDEQLKTNKYYTYTSTEETFEKRRQKMIQRNIQFEFSLDSSSESISYGKASILIHLSAFLTFLVI</sequence>
<dbReference type="CDD" id="cd04278">
    <property type="entry name" value="ZnMc_MMP"/>
    <property type="match status" value="1"/>
</dbReference>
<dbReference type="PROSITE" id="PS51642">
    <property type="entry name" value="HEMOPEXIN_2"/>
    <property type="match status" value="3"/>
</dbReference>
<dbReference type="SUPFAM" id="SSF55486">
    <property type="entry name" value="Metalloproteases ('zincins'), catalytic domain"/>
    <property type="match status" value="1"/>
</dbReference>
<dbReference type="AlphaFoldDB" id="A0A7I8W0L2"/>
<evidence type="ECO:0000256" key="1">
    <source>
        <dbReference type="ARBA" id="ARBA00010370"/>
    </source>
</evidence>
<evidence type="ECO:0000259" key="16">
    <source>
        <dbReference type="SMART" id="SM00235"/>
    </source>
</evidence>
<evidence type="ECO:0000256" key="14">
    <source>
        <dbReference type="SAM" id="MobiDB-lite"/>
    </source>
</evidence>
<feature type="repeat" description="Hemopexin" evidence="13">
    <location>
        <begin position="351"/>
        <end position="397"/>
    </location>
</feature>
<feature type="signal peptide" evidence="15">
    <location>
        <begin position="1"/>
        <end position="23"/>
    </location>
</feature>
<feature type="binding site" evidence="10">
    <location>
        <position position="240"/>
    </location>
    <ligand>
        <name>Zn(2+)</name>
        <dbReference type="ChEBI" id="CHEBI:29105"/>
        <label>2</label>
        <note>catalytic</note>
    </ligand>
</feature>
<keyword evidence="8" id="KW-0865">Zymogen</keyword>
<feature type="repeat" description="Hemopexin" evidence="13">
    <location>
        <begin position="304"/>
        <end position="350"/>
    </location>
</feature>
<dbReference type="PANTHER" id="PTHR10201:SF323">
    <property type="entry name" value="MATRIX METALLOPROTEINASE-21"/>
    <property type="match status" value="1"/>
</dbReference>
<dbReference type="SUPFAM" id="SSF50923">
    <property type="entry name" value="Hemopexin-like domain"/>
    <property type="match status" value="1"/>
</dbReference>
<dbReference type="Proteomes" id="UP000549394">
    <property type="component" value="Unassembled WGS sequence"/>
</dbReference>
<feature type="binding site" evidence="10">
    <location>
        <position position="236"/>
    </location>
    <ligand>
        <name>Zn(2+)</name>
        <dbReference type="ChEBI" id="CHEBI:29105"/>
        <label>2</label>
        <note>catalytic</note>
    </ligand>
</feature>
<dbReference type="Gene3D" id="2.110.10.10">
    <property type="entry name" value="Hemopexin-like domain"/>
    <property type="match status" value="1"/>
</dbReference>
<gene>
    <name evidence="17" type="ORF">DGYR_LOCUS9970</name>
</gene>
<dbReference type="Pfam" id="PF00413">
    <property type="entry name" value="Peptidase_M10"/>
    <property type="match status" value="1"/>
</dbReference>
<feature type="binding site" evidence="11">
    <location>
        <position position="213"/>
    </location>
    <ligand>
        <name>Ca(2+)</name>
        <dbReference type="ChEBI" id="CHEBI:29108"/>
        <label>3</label>
    </ligand>
</feature>
<dbReference type="PANTHER" id="PTHR10201">
    <property type="entry name" value="MATRIX METALLOPROTEINASE"/>
    <property type="match status" value="1"/>
</dbReference>
<reference evidence="17 18" key="1">
    <citation type="submission" date="2020-08" db="EMBL/GenBank/DDBJ databases">
        <authorList>
            <person name="Hejnol A."/>
        </authorList>
    </citation>
    <scope>NUCLEOTIDE SEQUENCE [LARGE SCALE GENOMIC DNA]</scope>
</reference>
<feature type="domain" description="Peptidase metallopeptidase" evidence="16">
    <location>
        <begin position="113"/>
        <end position="279"/>
    </location>
</feature>
<name>A0A7I8W0L2_9ANNE</name>
<feature type="binding site" evidence="11">
    <location>
        <position position="216"/>
    </location>
    <ligand>
        <name>Ca(2+)</name>
        <dbReference type="ChEBI" id="CHEBI:29108"/>
        <label>1</label>
    </ligand>
</feature>
<dbReference type="OrthoDB" id="406838at2759"/>
<evidence type="ECO:0000256" key="10">
    <source>
        <dbReference type="PIRSR" id="PIRSR001191-2"/>
    </source>
</evidence>
<dbReference type="PIRSF" id="PIRSF001191">
    <property type="entry name" value="Peptidase_M10A_matrix"/>
    <property type="match status" value="1"/>
</dbReference>
<feature type="binding site" evidence="11">
    <location>
        <position position="254"/>
    </location>
    <ligand>
        <name>Zn(2+)</name>
        <dbReference type="ChEBI" id="CHEBI:29105"/>
        <label>2</label>
        <note>catalytic</note>
    </ligand>
</feature>
<dbReference type="EMBL" id="CAJFCJ010000016">
    <property type="protein sequence ID" value="CAD5122120.1"/>
    <property type="molecule type" value="Genomic_DNA"/>
</dbReference>
<evidence type="ECO:0000256" key="6">
    <source>
        <dbReference type="ARBA" id="ARBA00022833"/>
    </source>
</evidence>
<feature type="binding site" evidence="11">
    <location>
        <position position="355"/>
    </location>
    <ligand>
        <name>Ca(2+)</name>
        <dbReference type="ChEBI" id="CHEBI:29108"/>
        <label>4</label>
    </ligand>
</feature>
<evidence type="ECO:0000313" key="17">
    <source>
        <dbReference type="EMBL" id="CAD5122120.1"/>
    </source>
</evidence>
<dbReference type="InterPro" id="IPR024079">
    <property type="entry name" value="MetalloPept_cat_dom_sf"/>
</dbReference>
<protein>
    <submittedName>
        <fullName evidence="17">DgyrCDS10569</fullName>
    </submittedName>
</protein>
<feature type="binding site" evidence="11">
    <location>
        <position position="175"/>
    </location>
    <ligand>
        <name>Ca(2+)</name>
        <dbReference type="ChEBI" id="CHEBI:29108"/>
        <label>2</label>
    </ligand>
</feature>
<feature type="chain" id="PRO_5029523844" evidence="15">
    <location>
        <begin position="24"/>
        <end position="562"/>
    </location>
</feature>
<evidence type="ECO:0000256" key="7">
    <source>
        <dbReference type="ARBA" id="ARBA00023049"/>
    </source>
</evidence>
<dbReference type="InterPro" id="IPR021190">
    <property type="entry name" value="Pept_M10A"/>
</dbReference>
<dbReference type="Pfam" id="PF01471">
    <property type="entry name" value="PG_binding_1"/>
    <property type="match status" value="1"/>
</dbReference>
<keyword evidence="4" id="KW-0677">Repeat</keyword>
<dbReference type="SUPFAM" id="SSF47090">
    <property type="entry name" value="PGBD-like"/>
    <property type="match status" value="1"/>
</dbReference>
<dbReference type="InterPro" id="IPR033739">
    <property type="entry name" value="M10A_MMP"/>
</dbReference>
<dbReference type="InterPro" id="IPR006026">
    <property type="entry name" value="Peptidase_Metallo"/>
</dbReference>
<feature type="binding site" evidence="11">
    <location>
        <position position="187"/>
    </location>
    <ligand>
        <name>Zn(2+)</name>
        <dbReference type="ChEBI" id="CHEBI:29105"/>
        <label>1</label>
    </ligand>
</feature>
<evidence type="ECO:0000256" key="3">
    <source>
        <dbReference type="ARBA" id="ARBA00022723"/>
    </source>
</evidence>
<dbReference type="GO" id="GO:0004222">
    <property type="term" value="F:metalloendopeptidase activity"/>
    <property type="evidence" value="ECO:0007669"/>
    <property type="project" value="InterPro"/>
</dbReference>
<dbReference type="InterPro" id="IPR002477">
    <property type="entry name" value="Peptidoglycan-bd-like"/>
</dbReference>
<feature type="binding site" evidence="11">
    <location>
        <position position="310"/>
    </location>
    <ligand>
        <name>Ca(2+)</name>
        <dbReference type="ChEBI" id="CHEBI:29108"/>
        <label>5</label>
    </ligand>
</feature>
<feature type="binding site" evidence="10">
    <location>
        <position position="246"/>
    </location>
    <ligand>
        <name>Zn(2+)</name>
        <dbReference type="ChEBI" id="CHEBI:29105"/>
        <label>2</label>
        <note>catalytic</note>
    </ligand>
</feature>
<dbReference type="GO" id="GO:0031012">
    <property type="term" value="C:extracellular matrix"/>
    <property type="evidence" value="ECO:0007669"/>
    <property type="project" value="InterPro"/>
</dbReference>
<dbReference type="InterPro" id="IPR036365">
    <property type="entry name" value="PGBD-like_sf"/>
</dbReference>
<evidence type="ECO:0000256" key="9">
    <source>
        <dbReference type="PIRSR" id="PIRSR001191-1"/>
    </source>
</evidence>
<comment type="similarity">
    <text evidence="1">Belongs to the peptidase M10A family.</text>
</comment>
<evidence type="ECO:0000256" key="12">
    <source>
        <dbReference type="PIRSR" id="PIRSR621190-4"/>
    </source>
</evidence>
<dbReference type="Gene3D" id="3.40.390.10">
    <property type="entry name" value="Collagenase (Catalytic Domain)"/>
    <property type="match status" value="1"/>
</dbReference>
<feature type="region of interest" description="Disordered" evidence="14">
    <location>
        <begin position="94"/>
        <end position="113"/>
    </location>
</feature>
<feature type="binding site" evidence="11">
    <location>
        <position position="216"/>
    </location>
    <ligand>
        <name>Ca(2+)</name>
        <dbReference type="ChEBI" id="CHEBI:29108"/>
        <label>3</label>
    </ligand>
</feature>
<feature type="binding site" evidence="11">
    <location>
        <position position="193"/>
    </location>
    <ligand>
        <name>Ca(2+)</name>
        <dbReference type="ChEBI" id="CHEBI:29108"/>
        <label>3</label>
    </ligand>
</feature>
<evidence type="ECO:0000313" key="18">
    <source>
        <dbReference type="Proteomes" id="UP000549394"/>
    </source>
</evidence>
<dbReference type="SMART" id="SM00120">
    <property type="entry name" value="HX"/>
    <property type="match status" value="3"/>
</dbReference>
<dbReference type="GO" id="GO:0008270">
    <property type="term" value="F:zinc ion binding"/>
    <property type="evidence" value="ECO:0007669"/>
    <property type="project" value="InterPro"/>
</dbReference>
<evidence type="ECO:0000256" key="11">
    <source>
        <dbReference type="PIRSR" id="PIRSR621190-2"/>
    </source>
</evidence>
<proteinExistence type="inferred from homology"/>
<keyword evidence="7" id="KW-0482">Metalloprotease</keyword>
<comment type="caution">
    <text evidence="17">The sequence shown here is derived from an EMBL/GenBank/DDBJ whole genome shotgun (WGS) entry which is preliminary data.</text>
</comment>
<keyword evidence="3 10" id="KW-0479">Metal-binding</keyword>
<feature type="binding site" description="in inhibited form" evidence="11">
    <location>
        <position position="96"/>
    </location>
    <ligand>
        <name>Zn(2+)</name>
        <dbReference type="ChEBI" id="CHEBI:29105"/>
        <label>2</label>
        <note>catalytic</note>
    </ligand>
</feature>
<accession>A0A7I8W0L2</accession>
<feature type="modified residue" description="Phosphotyrosine; by PKDCC" evidence="12">
    <location>
        <position position="386"/>
    </location>
</feature>
<evidence type="ECO:0000256" key="13">
    <source>
        <dbReference type="PROSITE-ProRule" id="PRU01011"/>
    </source>
</evidence>
<dbReference type="InterPro" id="IPR001818">
    <property type="entry name" value="Pept_M10_metallopeptidase"/>
</dbReference>
<evidence type="ECO:0000256" key="2">
    <source>
        <dbReference type="ARBA" id="ARBA00022670"/>
    </source>
</evidence>
<feature type="active site" evidence="9">
    <location>
        <position position="237"/>
    </location>
</feature>
<keyword evidence="11" id="KW-0106">Calcium</keyword>
<keyword evidence="18" id="KW-1185">Reference proteome</keyword>
<dbReference type="InterPro" id="IPR018487">
    <property type="entry name" value="Hemopexin-like_repeat"/>
</dbReference>
<organism evidence="17 18">
    <name type="scientific">Dimorphilus gyrociliatus</name>
    <dbReference type="NCBI Taxonomy" id="2664684"/>
    <lineage>
        <taxon>Eukaryota</taxon>
        <taxon>Metazoa</taxon>
        <taxon>Spiralia</taxon>
        <taxon>Lophotrochozoa</taxon>
        <taxon>Annelida</taxon>
        <taxon>Polychaeta</taxon>
        <taxon>Polychaeta incertae sedis</taxon>
        <taxon>Dinophilidae</taxon>
        <taxon>Dimorphilus</taxon>
    </lineage>
</organism>
<keyword evidence="5" id="KW-0378">Hydrolase</keyword>
<dbReference type="SMART" id="SM00235">
    <property type="entry name" value="ZnMc"/>
    <property type="match status" value="1"/>
</dbReference>
<dbReference type="PRINTS" id="PR00138">
    <property type="entry name" value="MATRIXIN"/>
</dbReference>
<evidence type="ECO:0000256" key="15">
    <source>
        <dbReference type="SAM" id="SignalP"/>
    </source>
</evidence>
<dbReference type="Pfam" id="PF00045">
    <property type="entry name" value="Hemopexin"/>
    <property type="match status" value="2"/>
</dbReference>
<comment type="cofactor">
    <cofactor evidence="11">
        <name>Ca(2+)</name>
        <dbReference type="ChEBI" id="CHEBI:29108"/>
    </cofactor>
    <text evidence="11">Can bind about 5 Ca(2+) ions per subunit.</text>
</comment>
<dbReference type="CDD" id="cd00094">
    <property type="entry name" value="HX"/>
    <property type="match status" value="1"/>
</dbReference>
<dbReference type="InterPro" id="IPR000585">
    <property type="entry name" value="Hemopexin-like_dom"/>
</dbReference>